<organism evidence="7 8">
    <name type="scientific">Peptacetobacter hominis</name>
    <dbReference type="NCBI Taxonomy" id="2743610"/>
    <lineage>
        <taxon>Bacteria</taxon>
        <taxon>Bacillati</taxon>
        <taxon>Bacillota</taxon>
        <taxon>Clostridia</taxon>
        <taxon>Peptostreptococcales</taxon>
        <taxon>Peptostreptococcaceae</taxon>
        <taxon>Peptacetobacter</taxon>
    </lineage>
</organism>
<dbReference type="PROSITE" id="PS51918">
    <property type="entry name" value="RADICAL_SAM"/>
    <property type="match status" value="1"/>
</dbReference>
<dbReference type="SFLD" id="SFLDG01384">
    <property type="entry name" value="thioether_bond_formation_requi"/>
    <property type="match status" value="1"/>
</dbReference>
<sequence>MKFTLMMTDDCNLRCSYCYEGGCKLKRYMNRETADKCIEFIKENLKEEEDDKRPLWITLHGGEPLMNFDIVKYIKKKLDSEITDRRIIYDMTTNGTIMSDEILNFIKNDLTEISISLDGTRESHDANRIFPDGSGSYDIVMKNIERLQKENIPIRCRMTFNQQNVYNMYESIESVSKLGFRYIATAVDTMSEWSDERIEEYKEQRMKLIDFQLENPELKLGVTNIRLLNVKRGDCFGGVCTFCIDTDGGIYPCTFSIGKKEYLIGNIYDEVPIDEDRLKEFTDENFRDFEECSGCTRKEYCVSVRCRIVNKLSTGSYSNIPYIACIDENMNFETTKRLLKARENGYVVPL</sequence>
<dbReference type="PANTHER" id="PTHR43273:SF8">
    <property type="entry name" value="RADICAL SAM DOMAIN PROTEIN"/>
    <property type="match status" value="1"/>
</dbReference>
<dbReference type="GO" id="GO:0016491">
    <property type="term" value="F:oxidoreductase activity"/>
    <property type="evidence" value="ECO:0007669"/>
    <property type="project" value="InterPro"/>
</dbReference>
<evidence type="ECO:0000256" key="1">
    <source>
        <dbReference type="ARBA" id="ARBA00001966"/>
    </source>
</evidence>
<dbReference type="CDD" id="cd01335">
    <property type="entry name" value="Radical_SAM"/>
    <property type="match status" value="1"/>
</dbReference>
<dbReference type="PANTHER" id="PTHR43273">
    <property type="entry name" value="ANAEROBIC SULFATASE-MATURATING ENZYME HOMOLOG ASLB-RELATED"/>
    <property type="match status" value="1"/>
</dbReference>
<dbReference type="GO" id="GO:0051536">
    <property type="term" value="F:iron-sulfur cluster binding"/>
    <property type="evidence" value="ECO:0007669"/>
    <property type="project" value="UniProtKB-KW"/>
</dbReference>
<dbReference type="InterPro" id="IPR013785">
    <property type="entry name" value="Aldolase_TIM"/>
</dbReference>
<dbReference type="Pfam" id="PF04055">
    <property type="entry name" value="Radical_SAM"/>
    <property type="match status" value="1"/>
</dbReference>
<dbReference type="SUPFAM" id="SSF102114">
    <property type="entry name" value="Radical SAM enzymes"/>
    <property type="match status" value="1"/>
</dbReference>
<keyword evidence="4" id="KW-0408">Iron</keyword>
<evidence type="ECO:0000313" key="8">
    <source>
        <dbReference type="Proteomes" id="UP000317863"/>
    </source>
</evidence>
<comment type="cofactor">
    <cofactor evidence="1">
        <name>[4Fe-4S] cluster</name>
        <dbReference type="ChEBI" id="CHEBI:49883"/>
    </cofactor>
</comment>
<dbReference type="AlphaFoldDB" id="A0A544QUP0"/>
<comment type="caution">
    <text evidence="7">The sequence shown here is derived from an EMBL/GenBank/DDBJ whole genome shotgun (WGS) entry which is preliminary data.</text>
</comment>
<name>A0A544QUP0_9FIRM</name>
<accession>A0A544QUP0</accession>
<dbReference type="NCBIfam" id="TIGR04085">
    <property type="entry name" value="rSAM_more_4Fe4S"/>
    <property type="match status" value="1"/>
</dbReference>
<dbReference type="Pfam" id="PF13186">
    <property type="entry name" value="SPASM"/>
    <property type="match status" value="1"/>
</dbReference>
<keyword evidence="8" id="KW-1185">Reference proteome</keyword>
<feature type="domain" description="Radical SAM core" evidence="6">
    <location>
        <begin position="1"/>
        <end position="226"/>
    </location>
</feature>
<dbReference type="InterPro" id="IPR023885">
    <property type="entry name" value="4Fe4S-binding_SPASM_dom"/>
</dbReference>
<dbReference type="Proteomes" id="UP000317863">
    <property type="component" value="Unassembled WGS sequence"/>
</dbReference>
<dbReference type="RefSeq" id="WP_142536223.1">
    <property type="nucleotide sequence ID" value="NZ_SGJB01000011.1"/>
</dbReference>
<reference evidence="7 8" key="1">
    <citation type="submission" date="2019-02" db="EMBL/GenBank/DDBJ databases">
        <title>Peptostreptococcaceae bacterium ZHW00191 nov., a new bacterium isolated from the human gut.</title>
        <authorList>
            <person name="Zhou H.-W."/>
            <person name="Chen X.-J."/>
        </authorList>
    </citation>
    <scope>NUCLEOTIDE SEQUENCE [LARGE SCALE GENOMIC DNA]</scope>
    <source>
        <strain evidence="7 8">ZHW00191</strain>
    </source>
</reference>
<evidence type="ECO:0000256" key="3">
    <source>
        <dbReference type="ARBA" id="ARBA00022723"/>
    </source>
</evidence>
<evidence type="ECO:0000256" key="5">
    <source>
        <dbReference type="ARBA" id="ARBA00023014"/>
    </source>
</evidence>
<keyword evidence="2" id="KW-0949">S-adenosyl-L-methionine</keyword>
<dbReference type="SFLD" id="SFLDG01386">
    <property type="entry name" value="main_SPASM_domain-containing"/>
    <property type="match status" value="1"/>
</dbReference>
<dbReference type="EMBL" id="SGJB01000011">
    <property type="protein sequence ID" value="TQQ84404.1"/>
    <property type="molecule type" value="Genomic_DNA"/>
</dbReference>
<dbReference type="GO" id="GO:0046872">
    <property type="term" value="F:metal ion binding"/>
    <property type="evidence" value="ECO:0007669"/>
    <property type="project" value="UniProtKB-KW"/>
</dbReference>
<protein>
    <submittedName>
        <fullName evidence="7">Radical SAM protein</fullName>
    </submittedName>
</protein>
<dbReference type="InterPro" id="IPR058240">
    <property type="entry name" value="rSAM_sf"/>
</dbReference>
<keyword evidence="5" id="KW-0411">Iron-sulfur</keyword>
<proteinExistence type="predicted"/>
<evidence type="ECO:0000313" key="7">
    <source>
        <dbReference type="EMBL" id="TQQ84404.1"/>
    </source>
</evidence>
<dbReference type="InterPro" id="IPR007197">
    <property type="entry name" value="rSAM"/>
</dbReference>
<evidence type="ECO:0000259" key="6">
    <source>
        <dbReference type="PROSITE" id="PS51918"/>
    </source>
</evidence>
<gene>
    <name evidence="7" type="ORF">EXD82_07135</name>
</gene>
<evidence type="ECO:0000256" key="4">
    <source>
        <dbReference type="ARBA" id="ARBA00023004"/>
    </source>
</evidence>
<dbReference type="SFLD" id="SFLDG01067">
    <property type="entry name" value="SPASM/twitch_domain_containing"/>
    <property type="match status" value="1"/>
</dbReference>
<keyword evidence="3" id="KW-0479">Metal-binding</keyword>
<dbReference type="OrthoDB" id="9808591at2"/>
<dbReference type="InterPro" id="IPR023867">
    <property type="entry name" value="Sulphatase_maturase_rSAM"/>
</dbReference>
<dbReference type="SFLD" id="SFLDS00029">
    <property type="entry name" value="Radical_SAM"/>
    <property type="match status" value="1"/>
</dbReference>
<evidence type="ECO:0000256" key="2">
    <source>
        <dbReference type="ARBA" id="ARBA00022691"/>
    </source>
</evidence>
<dbReference type="Gene3D" id="3.20.20.70">
    <property type="entry name" value="Aldolase class I"/>
    <property type="match status" value="1"/>
</dbReference>